<name>Q54195_STRGR</name>
<dbReference type="Pfam" id="PF08421">
    <property type="entry name" value="Methyltransf_13"/>
    <property type="match status" value="1"/>
</dbReference>
<feature type="region of interest" description="Disordered" evidence="1">
    <location>
        <begin position="149"/>
        <end position="176"/>
    </location>
</feature>
<proteinExistence type="predicted"/>
<dbReference type="Gene3D" id="6.20.50.110">
    <property type="entry name" value="Methyltransferase, zinc-binding domain"/>
    <property type="match status" value="1"/>
</dbReference>
<accession>Q54195</accession>
<dbReference type="AlphaFoldDB" id="Q54195"/>
<evidence type="ECO:0000259" key="2">
    <source>
        <dbReference type="Pfam" id="PF08421"/>
    </source>
</evidence>
<reference evidence="3" key="1">
    <citation type="journal article" date="1993" name="Mol. Gen. Genet.">
        <title>Nucleotide sequence analysis of five putative Streptomyces griseus genes, one of which complements an early function in daunorubicin biosynthesis that is linked to a putative gene cluster involved in TDP-daunosamine formation.</title>
        <authorList>
            <person name="Kruegel H."/>
            <person name="Schumann G."/>
            <person name="Haenel F."/>
            <person name="Fiedler G."/>
        </authorList>
    </citation>
    <scope>NUCLEOTIDE SEQUENCE</scope>
    <source>
        <strain evidence="3">JA3933</strain>
    </source>
</reference>
<dbReference type="InterPro" id="IPR029063">
    <property type="entry name" value="SAM-dependent_MTases_sf"/>
</dbReference>
<dbReference type="InterPro" id="IPR038576">
    <property type="entry name" value="Methyltransf_Zn-bd_dom_put_sf"/>
</dbReference>
<evidence type="ECO:0000256" key="1">
    <source>
        <dbReference type="SAM" id="MobiDB-lite"/>
    </source>
</evidence>
<protein>
    <submittedName>
        <fullName evidence="3">S.griseus DNA sequence for ORF's 1-6</fullName>
    </submittedName>
</protein>
<dbReference type="InterPro" id="IPR013630">
    <property type="entry name" value="Methyltransf_Zn-bd_dom_put"/>
</dbReference>
<evidence type="ECO:0000313" key="3">
    <source>
        <dbReference type="EMBL" id="CAA51668.1"/>
    </source>
</evidence>
<feature type="compositionally biased region" description="Basic residues" evidence="1">
    <location>
        <begin position="157"/>
        <end position="176"/>
    </location>
</feature>
<dbReference type="Gene3D" id="3.40.50.150">
    <property type="entry name" value="Vaccinia Virus protein VP39"/>
    <property type="match status" value="1"/>
</dbReference>
<sequence length="176" mass="19842">MSVPGGGPGPVGHPATRGIMEPNESTCRICGGRVRAFFDFGRQPLSDHFPTEEEVDQEFFFRLAAGMCAECTMVQLLEEVPRDRMFRYDYPYRSSGSEYMREHFRDTARRLIETELGGPDPFCVEIGSNDGVMLRTVRDAGISTWAWSPPAHSPRCPGRRGCRCGPRSSRRPPRVR</sequence>
<organism evidence="3">
    <name type="scientific">Streptomyces griseus</name>
    <dbReference type="NCBI Taxonomy" id="1911"/>
    <lineage>
        <taxon>Bacteria</taxon>
        <taxon>Bacillati</taxon>
        <taxon>Actinomycetota</taxon>
        <taxon>Actinomycetes</taxon>
        <taxon>Kitasatosporales</taxon>
        <taxon>Streptomycetaceae</taxon>
        <taxon>Streptomyces</taxon>
    </lineage>
</organism>
<feature type="domain" description="Methyltransferase putative zinc binding" evidence="2">
    <location>
        <begin position="27"/>
        <end position="86"/>
    </location>
</feature>
<dbReference type="EMBL" id="X73148">
    <property type="protein sequence ID" value="CAA51668.1"/>
    <property type="molecule type" value="Genomic_DNA"/>
</dbReference>
<dbReference type="PIR" id="S39963">
    <property type="entry name" value="S39963"/>
</dbReference>